<dbReference type="STRING" id="7998.ENSIPUP00000024832"/>
<dbReference type="SMART" id="SM00288">
    <property type="entry name" value="VHS"/>
    <property type="match status" value="1"/>
</dbReference>
<reference evidence="8" key="1">
    <citation type="journal article" date="2016" name="Nat. Commun.">
        <title>The channel catfish genome sequence provides insights into the evolution of scale formation in teleosts.</title>
        <authorList>
            <person name="Liu Z."/>
            <person name="Liu S."/>
            <person name="Yao J."/>
            <person name="Bao L."/>
            <person name="Zhang J."/>
            <person name="Li Y."/>
            <person name="Jiang C."/>
            <person name="Sun L."/>
            <person name="Wang R."/>
            <person name="Zhang Y."/>
            <person name="Zhou T."/>
            <person name="Zeng Q."/>
            <person name="Fu Q."/>
            <person name="Gao S."/>
            <person name="Li N."/>
            <person name="Koren S."/>
            <person name="Jiang Y."/>
            <person name="Zimin A."/>
            <person name="Xu P."/>
            <person name="Phillippy A.M."/>
            <person name="Geng X."/>
            <person name="Song L."/>
            <person name="Sun F."/>
            <person name="Li C."/>
            <person name="Wang X."/>
            <person name="Chen A."/>
            <person name="Jin Y."/>
            <person name="Yuan Z."/>
            <person name="Yang Y."/>
            <person name="Tan S."/>
            <person name="Peatman E."/>
            <person name="Lu J."/>
            <person name="Qin Z."/>
            <person name="Dunham R."/>
            <person name="Li Z."/>
            <person name="Sonstegard T."/>
            <person name="Feng J."/>
            <person name="Danzmann R.G."/>
            <person name="Schroeder S."/>
            <person name="Scheffler B."/>
            <person name="Duke M.V."/>
            <person name="Ballard L."/>
            <person name="Kucuktas H."/>
            <person name="Kaltenboeck L."/>
            <person name="Liu H."/>
            <person name="Armbruster J."/>
            <person name="Xie Y."/>
            <person name="Kirby M.L."/>
            <person name="Tian Y."/>
            <person name="Flanagan M.E."/>
            <person name="Mu W."/>
            <person name="Waldbieser G.C."/>
        </authorList>
    </citation>
    <scope>NUCLEOTIDE SEQUENCE [LARGE SCALE GENOMIC DNA]</scope>
    <source>
        <strain evidence="8">SDA103</strain>
    </source>
</reference>
<keyword evidence="3 4" id="KW-0653">Protein transport</keyword>
<dbReference type="Gene3D" id="1.25.40.90">
    <property type="match status" value="1"/>
</dbReference>
<dbReference type="GeneID" id="108272924"/>
<protein>
    <submittedName>
        <fullName evidence="9">Target of Myb1 membrane trafficking protein isoform X1</fullName>
    </submittedName>
</protein>
<feature type="domain" description="VHS" evidence="6">
    <location>
        <begin position="20"/>
        <end position="152"/>
    </location>
</feature>
<dbReference type="Gene3D" id="1.20.58.160">
    <property type="match status" value="1"/>
</dbReference>
<dbReference type="FunFam" id="1.25.40.90:FF:000003">
    <property type="entry name" value="TOM1-like protein 2 isoform X1"/>
    <property type="match status" value="1"/>
</dbReference>
<evidence type="ECO:0000256" key="5">
    <source>
        <dbReference type="SAM" id="MobiDB-lite"/>
    </source>
</evidence>
<evidence type="ECO:0000256" key="1">
    <source>
        <dbReference type="ARBA" id="ARBA00007708"/>
    </source>
</evidence>
<evidence type="ECO:0000259" key="7">
    <source>
        <dbReference type="PROSITE" id="PS50909"/>
    </source>
</evidence>
<dbReference type="PROSITE" id="PS50909">
    <property type="entry name" value="GAT"/>
    <property type="match status" value="1"/>
</dbReference>
<dbReference type="GO" id="GO:0015031">
    <property type="term" value="P:protein transport"/>
    <property type="evidence" value="ECO:0007669"/>
    <property type="project" value="UniProtKB-UniRule"/>
</dbReference>
<dbReference type="InterPro" id="IPR038425">
    <property type="entry name" value="GAT_sf"/>
</dbReference>
<keyword evidence="8" id="KW-1185">Reference proteome</keyword>
<dbReference type="PIRSF" id="PIRSF036948">
    <property type="entry name" value="TOM1"/>
    <property type="match status" value="1"/>
</dbReference>
<gene>
    <name evidence="9" type="primary">LOC108272924</name>
</gene>
<dbReference type="OrthoDB" id="2018246at2759"/>
<dbReference type="Proteomes" id="UP000221080">
    <property type="component" value="Chromosome 12"/>
</dbReference>
<dbReference type="KEGG" id="ipu:108272924"/>
<comment type="similarity">
    <text evidence="1 4">Belongs to the TOM1 family.</text>
</comment>
<proteinExistence type="inferred from homology"/>
<dbReference type="SUPFAM" id="SSF89009">
    <property type="entry name" value="GAT-like domain"/>
    <property type="match status" value="1"/>
</dbReference>
<feature type="domain" description="GAT" evidence="7">
    <location>
        <begin position="210"/>
        <end position="298"/>
    </location>
</feature>
<evidence type="ECO:0000256" key="3">
    <source>
        <dbReference type="ARBA" id="ARBA00022927"/>
    </source>
</evidence>
<evidence type="ECO:0000313" key="9">
    <source>
        <dbReference type="RefSeq" id="XP_017337276.1"/>
    </source>
</evidence>
<dbReference type="Pfam" id="PF03127">
    <property type="entry name" value="GAT"/>
    <property type="match status" value="1"/>
</dbReference>
<dbReference type="Pfam" id="PF00790">
    <property type="entry name" value="VHS"/>
    <property type="match status" value="1"/>
</dbReference>
<dbReference type="InterPro" id="IPR004152">
    <property type="entry name" value="GAT_dom"/>
</dbReference>
<reference evidence="9" key="2">
    <citation type="submission" date="2025-08" db="UniProtKB">
        <authorList>
            <consortium name="RefSeq"/>
        </authorList>
    </citation>
    <scope>IDENTIFICATION</scope>
    <source>
        <tissue evidence="9">Blood</tissue>
    </source>
</reference>
<dbReference type="GO" id="GO:0016020">
    <property type="term" value="C:membrane"/>
    <property type="evidence" value="ECO:0007669"/>
    <property type="project" value="TreeGrafter"/>
</dbReference>
<feature type="compositionally biased region" description="Polar residues" evidence="5">
    <location>
        <begin position="475"/>
        <end position="502"/>
    </location>
</feature>
<dbReference type="InterPro" id="IPR014645">
    <property type="entry name" value="TOM1"/>
</dbReference>
<evidence type="ECO:0000256" key="4">
    <source>
        <dbReference type="PIRNR" id="PIRNR036948"/>
    </source>
</evidence>
<dbReference type="PANTHER" id="PTHR13856">
    <property type="entry name" value="VHS DOMAIN CONTAINING PROTEIN FAMILY"/>
    <property type="match status" value="1"/>
</dbReference>
<dbReference type="GO" id="GO:0007165">
    <property type="term" value="P:signal transduction"/>
    <property type="evidence" value="ECO:0007669"/>
    <property type="project" value="TreeGrafter"/>
</dbReference>
<dbReference type="CDD" id="cd14233">
    <property type="entry name" value="GAT_TOM1_like"/>
    <property type="match status" value="1"/>
</dbReference>
<evidence type="ECO:0000256" key="2">
    <source>
        <dbReference type="ARBA" id="ARBA00022448"/>
    </source>
</evidence>
<sequence length="502" mass="55634">MDFLIGSPFSSPVGQLIQKATRGSLESENWGMNMEICDIINETDEGPKDAMKAIKKRIVGNKNFREVMLALTVLETCVKNCGHRFHVYVCTRDFVEGVLVRTILPKNNPPMVLHDRVLSLIQAWADAFRNVPSLCGVVCVYDDLKKRGLEFPMTDLDALSPIHTPIRSTPENSTPAPPAAVPTMHTANVESTQASHIPQTNGAPAPISPEQKQKLRAELDLVKGNLTVMTEMLNQLRPGESSPADTGLLQQLYSVCKSMQNRVVELIPSLCEEELIGELLIINDDLNNAFIRYERFERLSTVQRTPTEQQMAGNLIDLSSVSAPANQTLLPPVSEPVTQPTSNPIMSAAARDDDEEFDMFAQTRGSSLAEQRKSVRYEDPGAVEGLAEALDTRLQVTAGHECKKDEAGDWSRQSQWIYSETLIPAPQSTAMDDIEQWLSSETYDDYDDGEDGVTSEEFDKFLAQRAKAVEHLPTVQKSSTTPANPRQSAQKQESSQDQLFTL</sequence>
<feature type="region of interest" description="Disordered" evidence="5">
    <location>
        <begin position="471"/>
        <end position="502"/>
    </location>
</feature>
<dbReference type="GO" id="GO:0005768">
    <property type="term" value="C:endosome"/>
    <property type="evidence" value="ECO:0007669"/>
    <property type="project" value="TreeGrafter"/>
</dbReference>
<dbReference type="PANTHER" id="PTHR13856:SF32">
    <property type="entry name" value="TARGET OF MYB1 MEMBRANE TRAFFICKING PROTEIN"/>
    <property type="match status" value="1"/>
</dbReference>
<dbReference type="SUPFAM" id="SSF48464">
    <property type="entry name" value="ENTH/VHS domain"/>
    <property type="match status" value="1"/>
</dbReference>
<dbReference type="GO" id="GO:0030276">
    <property type="term" value="F:clathrin binding"/>
    <property type="evidence" value="ECO:0007669"/>
    <property type="project" value="TreeGrafter"/>
</dbReference>
<evidence type="ECO:0000259" key="6">
    <source>
        <dbReference type="PROSITE" id="PS50179"/>
    </source>
</evidence>
<dbReference type="GO" id="GO:0043130">
    <property type="term" value="F:ubiquitin binding"/>
    <property type="evidence" value="ECO:0007669"/>
    <property type="project" value="InterPro"/>
</dbReference>
<name>A0A2D0S4B2_ICTPU</name>
<dbReference type="AlphaFoldDB" id="A0A2D0S4B2"/>
<organism evidence="8 9">
    <name type="scientific">Ictalurus punctatus</name>
    <name type="common">Channel catfish</name>
    <name type="synonym">Silurus punctatus</name>
    <dbReference type="NCBI Taxonomy" id="7998"/>
    <lineage>
        <taxon>Eukaryota</taxon>
        <taxon>Metazoa</taxon>
        <taxon>Chordata</taxon>
        <taxon>Craniata</taxon>
        <taxon>Vertebrata</taxon>
        <taxon>Euteleostomi</taxon>
        <taxon>Actinopterygii</taxon>
        <taxon>Neopterygii</taxon>
        <taxon>Teleostei</taxon>
        <taxon>Ostariophysi</taxon>
        <taxon>Siluriformes</taxon>
        <taxon>Ictaluridae</taxon>
        <taxon>Ictalurus</taxon>
    </lineage>
</organism>
<dbReference type="InterPro" id="IPR008942">
    <property type="entry name" value="ENTH_VHS"/>
</dbReference>
<dbReference type="PROSITE" id="PS50179">
    <property type="entry name" value="VHS"/>
    <property type="match status" value="1"/>
</dbReference>
<dbReference type="GO" id="GO:0035091">
    <property type="term" value="F:phosphatidylinositol binding"/>
    <property type="evidence" value="ECO:0007669"/>
    <property type="project" value="InterPro"/>
</dbReference>
<dbReference type="InterPro" id="IPR002014">
    <property type="entry name" value="VHS_dom"/>
</dbReference>
<evidence type="ECO:0000313" key="8">
    <source>
        <dbReference type="Proteomes" id="UP000221080"/>
    </source>
</evidence>
<dbReference type="RefSeq" id="XP_017337276.1">
    <property type="nucleotide sequence ID" value="XM_017481787.3"/>
</dbReference>
<keyword evidence="2 4" id="KW-0813">Transport</keyword>
<accession>A0A2D0S4B2</accession>